<accession>A0A6H1ZBP7</accession>
<dbReference type="EMBL" id="MT143979">
    <property type="protein sequence ID" value="QJA44695.1"/>
    <property type="molecule type" value="Genomic_DNA"/>
</dbReference>
<dbReference type="EMBL" id="MT143701">
    <property type="protein sequence ID" value="QJB00797.1"/>
    <property type="molecule type" value="Genomic_DNA"/>
</dbReference>
<organism evidence="1">
    <name type="scientific">viral metagenome</name>
    <dbReference type="NCBI Taxonomy" id="1070528"/>
    <lineage>
        <taxon>unclassified sequences</taxon>
        <taxon>metagenomes</taxon>
        <taxon>organismal metagenomes</taxon>
    </lineage>
</organism>
<evidence type="ECO:0000313" key="5">
    <source>
        <dbReference type="EMBL" id="QJI05313.1"/>
    </source>
</evidence>
<reference evidence="1" key="1">
    <citation type="submission" date="2020-03" db="EMBL/GenBank/DDBJ databases">
        <title>The deep terrestrial virosphere.</title>
        <authorList>
            <person name="Holmfeldt K."/>
            <person name="Nilsson E."/>
            <person name="Simone D."/>
            <person name="Lopez-Fernandez M."/>
            <person name="Wu X."/>
            <person name="de Brujin I."/>
            <person name="Lundin D."/>
            <person name="Andersson A."/>
            <person name="Bertilsson S."/>
            <person name="Dopson M."/>
        </authorList>
    </citation>
    <scope>NUCLEOTIDE SEQUENCE</scope>
    <source>
        <strain evidence="3">MM171A00166</strain>
        <strain evidence="5">MM415A00140</strain>
        <strain evidence="2">MM415B00227</strain>
        <strain evidence="1">TM448A00134</strain>
        <strain evidence="4">TM448B00166</strain>
    </source>
</reference>
<evidence type="ECO:0000313" key="1">
    <source>
        <dbReference type="EMBL" id="QJA44695.1"/>
    </source>
</evidence>
<protein>
    <submittedName>
        <fullName evidence="1">Putative capsid protein</fullName>
    </submittedName>
</protein>
<sequence length="335" mass="36514">MALTSNERLQEAFSLALEDRSQGYADLVSNSNAILYLMKKRGQFKTFSGPTIRERLLYNETGSYTRYAGYQYLNPTPAELFNDAEFTAKLAAVSVTLSGEDILKNSGPNQLKDIMEEHIMAAETELVDRFVEDLHSDGTAANQIGGLQLAIPTTVSSGTYGGISRADNAIWRTSSYDANSAFSGITQVTSTTVKTIFDNIMIARSRGTKGPNVIVASAEHYIAYTAATTAIQRINDENELGKLGFTNLKYYGAGKSVDVVLEGGIGSAMPSNVSYFIDTSALRFRYHPDRNFVKFGGKQTPVNQDAIVQHVGFYGNLTLSNPLHMAKLFDSNTAA</sequence>
<evidence type="ECO:0000313" key="2">
    <source>
        <dbReference type="EMBL" id="QJA67351.1"/>
    </source>
</evidence>
<dbReference type="EMBL" id="MT141570">
    <property type="protein sequence ID" value="QJA67351.1"/>
    <property type="molecule type" value="Genomic_DNA"/>
</dbReference>
<dbReference type="InterPro" id="IPR049718">
    <property type="entry name" value="AKO59007-like"/>
</dbReference>
<dbReference type="EMBL" id="MT144594">
    <property type="protein sequence ID" value="QJH94027.1"/>
    <property type="molecule type" value="Genomic_DNA"/>
</dbReference>
<gene>
    <name evidence="3" type="ORF">MM171A00166_0040</name>
    <name evidence="5" type="ORF">MM415A00140_0063</name>
    <name evidence="2" type="ORF">MM415B00227_0013</name>
    <name evidence="1" type="ORF">TM448A00134_0029</name>
    <name evidence="4" type="ORF">TM448B00166_0071</name>
</gene>
<evidence type="ECO:0000313" key="4">
    <source>
        <dbReference type="EMBL" id="QJH94027.1"/>
    </source>
</evidence>
<dbReference type="NCBIfam" id="NF033394">
    <property type="entry name" value="capsid_maj_Podo"/>
    <property type="match status" value="1"/>
</dbReference>
<name>A0A6H1ZBP7_9ZZZZ</name>
<dbReference type="EMBL" id="MT145197">
    <property type="protein sequence ID" value="QJI05313.1"/>
    <property type="molecule type" value="Genomic_DNA"/>
</dbReference>
<dbReference type="AlphaFoldDB" id="A0A6H1ZBP7"/>
<evidence type="ECO:0000313" key="3">
    <source>
        <dbReference type="EMBL" id="QJB00797.1"/>
    </source>
</evidence>
<proteinExistence type="predicted"/>